<name>A0A286NU31_9FLAO</name>
<proteinExistence type="predicted"/>
<organism evidence="1 2">
    <name type="scientific">Capnocytophaga cynodegmi</name>
    <dbReference type="NCBI Taxonomy" id="28189"/>
    <lineage>
        <taxon>Bacteria</taxon>
        <taxon>Pseudomonadati</taxon>
        <taxon>Bacteroidota</taxon>
        <taxon>Flavobacteriia</taxon>
        <taxon>Flavobacteriales</taxon>
        <taxon>Flavobacteriaceae</taxon>
        <taxon>Capnocytophaga</taxon>
    </lineage>
</organism>
<dbReference type="GeneID" id="96780743"/>
<dbReference type="Proteomes" id="UP000242855">
    <property type="component" value="Chromosome"/>
</dbReference>
<gene>
    <name evidence="1" type="ORF">CGC48_02910</name>
</gene>
<sequence>MTKSSLKKGMWLLVAFVTTIISVSCSKEEIKEALEGKKTEVSVYLKDTDGTSLNGWVVYGFNEFAWKNESTFHAKQSATENEGKAIFLLDDLDIKDQQEVYRFVVYYTKSKKNIFGQEITKESLKKVVPVTLKQGENKTVEIKLD</sequence>
<reference evidence="1 2" key="1">
    <citation type="journal article" date="2017" name="Genome Announc.">
        <title>Twelve Complete Reference Genomes of Clinical Isolates in the Capnocytophaga Genus.</title>
        <authorList>
            <person name="Villarma A."/>
            <person name="Gulvik C.A."/>
            <person name="Rowe L.A."/>
            <person name="Sheth M."/>
            <person name="Juieng P."/>
            <person name="Nicholson A.C."/>
            <person name="Loparev V.N."/>
            <person name="McQuiston J.R."/>
        </authorList>
    </citation>
    <scope>NUCLEOTIDE SEQUENCE [LARGE SCALE GENOMIC DNA]</scope>
    <source>
        <strain evidence="1 2">G7591</strain>
    </source>
</reference>
<evidence type="ECO:0000313" key="1">
    <source>
        <dbReference type="EMBL" id="ATA67672.1"/>
    </source>
</evidence>
<dbReference type="AlphaFoldDB" id="A0A286NU31"/>
<accession>A0A286NU31</accession>
<dbReference type="RefSeq" id="WP_098028406.1">
    <property type="nucleotide sequence ID" value="NZ_CP022378.1"/>
</dbReference>
<protein>
    <submittedName>
        <fullName evidence="1">Uncharacterized protein</fullName>
    </submittedName>
</protein>
<dbReference type="PROSITE" id="PS51257">
    <property type="entry name" value="PROKAR_LIPOPROTEIN"/>
    <property type="match status" value="1"/>
</dbReference>
<dbReference type="EMBL" id="CP022378">
    <property type="protein sequence ID" value="ATA67672.1"/>
    <property type="molecule type" value="Genomic_DNA"/>
</dbReference>
<evidence type="ECO:0000313" key="2">
    <source>
        <dbReference type="Proteomes" id="UP000242855"/>
    </source>
</evidence>
<dbReference type="KEGG" id="ccyn:CGC48_02910"/>